<gene>
    <name evidence="18" type="ORF">GE061_014246</name>
</gene>
<keyword evidence="19" id="KW-1185">Reference proteome</keyword>
<evidence type="ECO:0000256" key="2">
    <source>
        <dbReference type="ARBA" id="ARBA00022490"/>
    </source>
</evidence>
<feature type="domain" description="Dynein axonemal heavy chain 2/5/8 coiled-coil" evidence="17">
    <location>
        <begin position="787"/>
        <end position="893"/>
    </location>
</feature>
<keyword evidence="9" id="KW-0969">Cilium</keyword>
<dbReference type="Gene3D" id="1.20.140.100">
    <property type="entry name" value="Dynein heavy chain, N-terminal domain 2"/>
    <property type="match status" value="1"/>
</dbReference>
<accession>A0A8S9XQ04</accession>
<dbReference type="GO" id="GO:0051959">
    <property type="term" value="F:dynein light intermediate chain binding"/>
    <property type="evidence" value="ECO:0007669"/>
    <property type="project" value="InterPro"/>
</dbReference>
<evidence type="ECO:0000256" key="13">
    <source>
        <dbReference type="SAM" id="Coils"/>
    </source>
</evidence>
<dbReference type="InterPro" id="IPR035699">
    <property type="entry name" value="AAA_6"/>
</dbReference>
<dbReference type="InterPro" id="IPR042228">
    <property type="entry name" value="Dynein_linker_3"/>
</dbReference>
<evidence type="ECO:0000313" key="19">
    <source>
        <dbReference type="Proteomes" id="UP000466442"/>
    </source>
</evidence>
<evidence type="ECO:0000256" key="7">
    <source>
        <dbReference type="ARBA" id="ARBA00023017"/>
    </source>
</evidence>
<evidence type="ECO:0000256" key="4">
    <source>
        <dbReference type="ARBA" id="ARBA00022737"/>
    </source>
</evidence>
<protein>
    <submittedName>
        <fullName evidence="18">Uncharacterized protein</fullName>
    </submittedName>
</protein>
<sequence>DAIDVANSNRSYLHLLLEPCKLLEEASELDAIPDVIPKILFVYKYIWANSPHYNSDELLIKQLMALSNQVVTKCKDTVNLRIVLDGKPRTGIKMFRKIVNCLDNFQTLYNRAITLHNQYHNKVWEVDTEKIFSQINTLKQRAEDVVNICEAMKTFGRIDEKITIKKPTFGWTRAKEFQKVIDLVEDKFNEHFMDVTKSQDSLIELHSNTWPGAMFSFREGLREIEVIVENLIDSIFTTVTNVEEGTEFLTILHHYSNSEQLRLTFEKRTTEVHRMFLKEIDESKKEVMNERRQYMRGTARYGGRAVVAHQKKQRLMLLYKMLEQAEWLPETALETEVRDNYNNLIADLNDYIDILFEKWIKSIPENFEQKNKRPLFAKSSTAPNLLAINLDKSMKDIAVECRFWLQIGKTLPQHIMSYFRKRYEHLSLLYNRVQALVFSHNRILLSLSNCEKLLFKEHLFFLRKQMAPGFSDQFHWANDTTTQYVEEATSFVTNMLDFVEDFKNCNYYIRDLCQEMACVKMIEIERGTDYSLGDFVDCLTKSREKAVKILADKFKLINDFLLVVGDGFVGTQKKIKGYWVKYIESIDLLVEEAFLLCVRRSLKIIHEILSTAKDSDKSIFLLVMTNLKNKKVIFQPSLLEIISVLKGIFLKFATSLQIFPRITEKFKLKRLKKLAPFSAMVTADKACKKINSSITEVITSAYQALQIYLDDWMAFRAVWELDKDLLFSRFERKNPTKEAFSQEIDKYYGIARQIRDLDHLSYCKFILVNSLKMRETIVKHCDVWTKRFKYLLFKSTARHIEDVYRYCHQLGQKVNEEPQTLEDLPEALRLHSILIADVPRKEDWFPMIDEELELIKWYSDDIPEIMKDRAEGIKYRWAEYLDSLNRAEDMLETVQVAIWFFGLKMESFKTEQMKQMGGFKTDLSNLLKDFQNNAPFSADKPSIDCLMWVQNFADVLKEAREQEQQLINNLKIFKIHQDPSETLIRLNKMTEELEVVWVLGSEWDTQYEEYKTLNFNDMDVDAMEMFANDTYKKFTQLMKLYKDKNWPAIEQLRKRVDNFRRLIPMFQDLKNPNLKKRHWDQIRKILQEEFDESDPEFTFEKILELNFVKYAEQIADISNAATMEVGIENQLTVIRTTWQDQELNLEPHREKGVYRLKGVDDLFTTLEEHQNILSAMKGSRYAQPFMEEVDYWEKTLGLVLEVLENTLIVQKNYMYLENIFSGEDISKQLPKEADNFEKIAREWRFVTRNMAKVKIAIKACAFPGLMRTIKNLIHGLELILKALERYLETKRRVFPRFYFISNDDLLEILGSSKRQENIQHHFKKCFDNIVKVKMQRQQYYNRMEGYGMISGEDEYVAFSKPLLLEGPVEVWLSYLEELMRITLRDQLKIVRFDLKANMRSRDKWIMEHPGQLCITASQIQWTSDCTKTLLQCKSMERRAPLKRLKKKQMQVLLKFSDAVRSELTKLQRLKVVAIVTIEIHAKDVIERLYKSNTLHVQAFEWLSQLRFYWDKDIHDCIVRQTNTYFVYGYEYLGNSGRLVITPLTDRCYITLTTALHLYRGGSPKGPAGTGKTETVKDLGKSLAYYVIVINCSEGLDFRSMGRMFSGFAQSGAWGCFDEFNRINIEVLSVVAQQILSILAALAAKKKFFTFEGVVIRLVSTCGVFITMNPGYAGRTELPDNLKSMFRPISMMVPDSKLISEITLFGEGFRDTRNLANKCYTLFNLCKQQLSKQDHYEFGLRGLVALLRYSGRKRRQHSDLPEEQVLLLSMRDMNIAKLTSDDLPLFNGVCKDLFPSVQVPVVDYDVLLKAIHDEMKTLKLQPVEVALTKVIQLYETKNSRHSTVILGQPGSAKSSTWKLLKGAMNSLHLRGISGYEQVQEYVINPKSVSLAELYGEYNLTTNEWADGILSNVMRKVCADEQPNEKWVLFDGPVDAVWIENMNSVMDDNKVLTLINSERITLAVQVSLLFEVEDLSQASPATVSRCGIIFNDYKDFGWRPYVDSWLDQFSTTPHYKTNVIQSSIVVT</sequence>
<dbReference type="InterPro" id="IPR027417">
    <property type="entry name" value="P-loop_NTPase"/>
</dbReference>
<evidence type="ECO:0000256" key="3">
    <source>
        <dbReference type="ARBA" id="ARBA00022701"/>
    </source>
</evidence>
<dbReference type="PANTHER" id="PTHR45703">
    <property type="entry name" value="DYNEIN HEAVY CHAIN"/>
    <property type="match status" value="1"/>
</dbReference>
<dbReference type="OrthoDB" id="447173at2759"/>
<dbReference type="FunFam" id="1.20.140.100:FF:000006">
    <property type="entry name" value="dynein heavy chain 2, axonemal"/>
    <property type="match status" value="1"/>
</dbReference>
<dbReference type="Pfam" id="PF08385">
    <property type="entry name" value="DHC_N1"/>
    <property type="match status" value="1"/>
</dbReference>
<feature type="domain" description="Dynein heavy chain hydrolytic ATP-binding dynein motor region" evidence="16">
    <location>
        <begin position="1527"/>
        <end position="1853"/>
    </location>
</feature>
<dbReference type="FunFam" id="3.40.50.300:FF:000044">
    <property type="entry name" value="Dynein heavy chain 5, axonemal"/>
    <property type="match status" value="1"/>
</dbReference>
<dbReference type="FunFam" id="3.20.180.20:FF:000001">
    <property type="entry name" value="Dynein axonemal heavy chain 5"/>
    <property type="match status" value="1"/>
</dbReference>
<feature type="non-terminal residue" evidence="18">
    <location>
        <position position="2025"/>
    </location>
</feature>
<evidence type="ECO:0000256" key="12">
    <source>
        <dbReference type="ARBA" id="ARBA00023273"/>
    </source>
</evidence>
<dbReference type="InterPro" id="IPR042222">
    <property type="entry name" value="Dynein_2_N"/>
</dbReference>
<dbReference type="FunFam" id="1.20.58.1120:FF:000001">
    <property type="entry name" value="dynein heavy chain 2, axonemal"/>
    <property type="match status" value="1"/>
</dbReference>
<dbReference type="FunFam" id="1.10.8.710:FF:000001">
    <property type="entry name" value="Dynein axonemal heavy chain 2"/>
    <property type="match status" value="1"/>
</dbReference>
<evidence type="ECO:0000313" key="18">
    <source>
        <dbReference type="EMBL" id="KAF6211132.1"/>
    </source>
</evidence>
<evidence type="ECO:0000259" key="14">
    <source>
        <dbReference type="Pfam" id="PF08385"/>
    </source>
</evidence>
<dbReference type="GO" id="GO:0030286">
    <property type="term" value="C:dynein complex"/>
    <property type="evidence" value="ECO:0007669"/>
    <property type="project" value="UniProtKB-KW"/>
</dbReference>
<evidence type="ECO:0000256" key="6">
    <source>
        <dbReference type="ARBA" id="ARBA00022840"/>
    </source>
</evidence>
<dbReference type="Pfam" id="PF08393">
    <property type="entry name" value="DHC_N2"/>
    <property type="match status" value="1"/>
</dbReference>
<dbReference type="InterPro" id="IPR013602">
    <property type="entry name" value="Dynein_heavy_linker"/>
</dbReference>
<dbReference type="FunFam" id="1.10.287.2620:FF:000002">
    <property type="entry name" value="Dynein heavy chain 2, axonemal"/>
    <property type="match status" value="1"/>
</dbReference>
<dbReference type="InterPro" id="IPR043157">
    <property type="entry name" value="Dynein_AAA1S"/>
</dbReference>
<name>A0A8S9XQ04_APOLU</name>
<dbReference type="Gene3D" id="1.20.58.1120">
    <property type="match status" value="1"/>
</dbReference>
<dbReference type="Pfam" id="PF25007">
    <property type="entry name" value="DYH2-5-8_CC"/>
    <property type="match status" value="1"/>
</dbReference>
<keyword evidence="6" id="KW-0067">ATP-binding</keyword>
<evidence type="ECO:0000256" key="9">
    <source>
        <dbReference type="ARBA" id="ARBA00023069"/>
    </source>
</evidence>
<keyword evidence="11" id="KW-0206">Cytoskeleton</keyword>
<evidence type="ECO:0000256" key="11">
    <source>
        <dbReference type="ARBA" id="ARBA00023212"/>
    </source>
</evidence>
<dbReference type="InterPro" id="IPR056759">
    <property type="entry name" value="DYH2-5-8_CC"/>
</dbReference>
<dbReference type="Pfam" id="PF12774">
    <property type="entry name" value="AAA_6"/>
    <property type="match status" value="1"/>
</dbReference>
<dbReference type="Proteomes" id="UP000466442">
    <property type="component" value="Linkage Group LG5"/>
</dbReference>
<dbReference type="Gene3D" id="3.20.180.20">
    <property type="entry name" value="Dynein heavy chain, N-terminal domain 2"/>
    <property type="match status" value="1"/>
</dbReference>
<keyword evidence="3" id="KW-0493">Microtubule</keyword>
<evidence type="ECO:0000256" key="5">
    <source>
        <dbReference type="ARBA" id="ARBA00022741"/>
    </source>
</evidence>
<dbReference type="InterPro" id="IPR026983">
    <property type="entry name" value="DHC"/>
</dbReference>
<dbReference type="Gene3D" id="1.10.8.710">
    <property type="match status" value="1"/>
</dbReference>
<comment type="subcellular location">
    <subcellularLocation>
        <location evidence="1">Cytoplasm</location>
        <location evidence="1">Cytoskeleton</location>
        <location evidence="1">Cilium axoneme</location>
    </subcellularLocation>
</comment>
<dbReference type="GO" id="GO:0005524">
    <property type="term" value="F:ATP binding"/>
    <property type="evidence" value="ECO:0007669"/>
    <property type="project" value="UniProtKB-KW"/>
</dbReference>
<evidence type="ECO:0000259" key="16">
    <source>
        <dbReference type="Pfam" id="PF12774"/>
    </source>
</evidence>
<dbReference type="SUPFAM" id="SSF52540">
    <property type="entry name" value="P-loop containing nucleoside triphosphate hydrolases"/>
    <property type="match status" value="2"/>
</dbReference>
<dbReference type="GO" id="GO:0005874">
    <property type="term" value="C:microtubule"/>
    <property type="evidence" value="ECO:0007669"/>
    <property type="project" value="UniProtKB-KW"/>
</dbReference>
<dbReference type="GO" id="GO:0005930">
    <property type="term" value="C:axoneme"/>
    <property type="evidence" value="ECO:0007669"/>
    <property type="project" value="UniProtKB-SubCell"/>
</dbReference>
<proteinExistence type="predicted"/>
<evidence type="ECO:0000256" key="8">
    <source>
        <dbReference type="ARBA" id="ARBA00023054"/>
    </source>
</evidence>
<dbReference type="GO" id="GO:0007018">
    <property type="term" value="P:microtubule-based movement"/>
    <property type="evidence" value="ECO:0007669"/>
    <property type="project" value="InterPro"/>
</dbReference>
<comment type="caution">
    <text evidence="18">The sequence shown here is derived from an EMBL/GenBank/DDBJ whole genome shotgun (WGS) entry which is preliminary data.</text>
</comment>
<keyword evidence="12" id="KW-0966">Cell projection</keyword>
<feature type="domain" description="Dynein heavy chain tail" evidence="14">
    <location>
        <begin position="1"/>
        <end position="484"/>
    </location>
</feature>
<evidence type="ECO:0000259" key="15">
    <source>
        <dbReference type="Pfam" id="PF08393"/>
    </source>
</evidence>
<keyword evidence="5" id="KW-0547">Nucleotide-binding</keyword>
<feature type="coiled-coil region" evidence="13">
    <location>
        <begin position="949"/>
        <end position="976"/>
    </location>
</feature>
<feature type="domain" description="Dynein heavy chain linker" evidence="15">
    <location>
        <begin position="986"/>
        <end position="1388"/>
    </location>
</feature>
<evidence type="ECO:0000259" key="17">
    <source>
        <dbReference type="Pfam" id="PF25007"/>
    </source>
</evidence>
<dbReference type="GO" id="GO:0045505">
    <property type="term" value="F:dynein intermediate chain binding"/>
    <property type="evidence" value="ECO:0007669"/>
    <property type="project" value="InterPro"/>
</dbReference>
<organism evidence="18 19">
    <name type="scientific">Apolygus lucorum</name>
    <name type="common">Small green plant bug</name>
    <name type="synonym">Lygocoris lucorum</name>
    <dbReference type="NCBI Taxonomy" id="248454"/>
    <lineage>
        <taxon>Eukaryota</taxon>
        <taxon>Metazoa</taxon>
        <taxon>Ecdysozoa</taxon>
        <taxon>Arthropoda</taxon>
        <taxon>Hexapoda</taxon>
        <taxon>Insecta</taxon>
        <taxon>Pterygota</taxon>
        <taxon>Neoptera</taxon>
        <taxon>Paraneoptera</taxon>
        <taxon>Hemiptera</taxon>
        <taxon>Heteroptera</taxon>
        <taxon>Panheteroptera</taxon>
        <taxon>Cimicomorpha</taxon>
        <taxon>Miridae</taxon>
        <taxon>Mirini</taxon>
        <taxon>Apolygus</taxon>
    </lineage>
</organism>
<evidence type="ECO:0000256" key="10">
    <source>
        <dbReference type="ARBA" id="ARBA00023175"/>
    </source>
</evidence>
<evidence type="ECO:0000256" key="1">
    <source>
        <dbReference type="ARBA" id="ARBA00004430"/>
    </source>
</evidence>
<keyword evidence="10" id="KW-0505">Motor protein</keyword>
<dbReference type="EMBL" id="WIXP02000005">
    <property type="protein sequence ID" value="KAF6211132.1"/>
    <property type="molecule type" value="Genomic_DNA"/>
</dbReference>
<dbReference type="Gene3D" id="3.40.50.300">
    <property type="entry name" value="P-loop containing nucleotide triphosphate hydrolases"/>
    <property type="match status" value="2"/>
</dbReference>
<keyword evidence="4" id="KW-0677">Repeat</keyword>
<dbReference type="Gene3D" id="1.10.287.2620">
    <property type="match status" value="1"/>
</dbReference>
<keyword evidence="7" id="KW-0243">Dynein</keyword>
<reference evidence="18" key="1">
    <citation type="journal article" date="2021" name="Mol. Ecol. Resour.">
        <title>Apolygus lucorum genome provides insights into omnivorousness and mesophyll feeding.</title>
        <authorList>
            <person name="Liu Y."/>
            <person name="Liu H."/>
            <person name="Wang H."/>
            <person name="Huang T."/>
            <person name="Liu B."/>
            <person name="Yang B."/>
            <person name="Yin L."/>
            <person name="Li B."/>
            <person name="Zhang Y."/>
            <person name="Zhang S."/>
            <person name="Jiang F."/>
            <person name="Zhang X."/>
            <person name="Ren Y."/>
            <person name="Wang B."/>
            <person name="Wang S."/>
            <person name="Lu Y."/>
            <person name="Wu K."/>
            <person name="Fan W."/>
            <person name="Wang G."/>
        </authorList>
    </citation>
    <scope>NUCLEOTIDE SEQUENCE</scope>
    <source>
        <strain evidence="18">12Hb</strain>
    </source>
</reference>
<keyword evidence="2" id="KW-0963">Cytoplasm</keyword>
<keyword evidence="8 13" id="KW-0175">Coiled coil</keyword>
<dbReference type="InterPro" id="IPR013594">
    <property type="entry name" value="Dynein_heavy_tail"/>
</dbReference>
<dbReference type="PANTHER" id="PTHR45703:SF32">
    <property type="entry name" value="DYNEINS HEAVY CHAIN"/>
    <property type="match status" value="1"/>
</dbReference>